<keyword evidence="2" id="KW-0548">Nucleotidyltransferase</keyword>
<protein>
    <submittedName>
        <fullName evidence="2">Putative RNA-directed DNA polymerase</fullName>
        <ecNumber evidence="2">2.7.7.49</ecNumber>
    </submittedName>
</protein>
<dbReference type="InterPro" id="IPR000477">
    <property type="entry name" value="RT_dom"/>
</dbReference>
<dbReference type="InterPro" id="IPR043502">
    <property type="entry name" value="DNA/RNA_pol_sf"/>
</dbReference>
<keyword evidence="2" id="KW-0808">Transferase</keyword>
<comment type="caution">
    <text evidence="2">The sequence shown here is derived from an EMBL/GenBank/DDBJ whole genome shotgun (WGS) entry which is preliminary data.</text>
</comment>
<dbReference type="Pfam" id="PF00078">
    <property type="entry name" value="RVT_1"/>
    <property type="match status" value="1"/>
</dbReference>
<dbReference type="PROSITE" id="PS50878">
    <property type="entry name" value="RT_POL"/>
    <property type="match status" value="1"/>
</dbReference>
<sequence length="467" mass="52554">MSNRRRRNVVSCFLRNGVLVEGVENVCNAVYIHFSSHFQARLVERPSMAGLQFHSLSYGEGVSLVKPFSVEEVKATVWDCDNYKCPGPDGISFGFIKDFLEILKEDVMSFLVEFHMNGRLAKGINSTFIALIPKVDSLQRLNDFRPIYLVGSSMYKILSKVISNRLRSIIGLVISDSQSAFIKGRQILEGILVANEIVDEARQCNKEILLFKVDFEKAYDSIDWAYLDEIMILMGFPTLWRKWIKECIITTTTSLLVNGSPTAEFPLERGLRQGDLLSPFLFLLAVEGFHVLMELFSANNLFTGYQMGRGDSIVVSHLQFADDTLILGEKSWVNVKGMCAAFIPFESLSGLKVTFSKSQLVGVNVERSWLLEAAKVLNCRVDALPFVYLGLPICGNARRLSFWVPVIDRIKSRLSEWKSKHLSLGGRLVLLKSVLSSLPVYALSFFKAPTCIVSSIESILNCFFFLE</sequence>
<organism evidence="2">
    <name type="scientific">Medicago truncatula</name>
    <name type="common">Barrel medic</name>
    <name type="synonym">Medicago tribuloides</name>
    <dbReference type="NCBI Taxonomy" id="3880"/>
    <lineage>
        <taxon>Eukaryota</taxon>
        <taxon>Viridiplantae</taxon>
        <taxon>Streptophyta</taxon>
        <taxon>Embryophyta</taxon>
        <taxon>Tracheophyta</taxon>
        <taxon>Spermatophyta</taxon>
        <taxon>Magnoliopsida</taxon>
        <taxon>eudicotyledons</taxon>
        <taxon>Gunneridae</taxon>
        <taxon>Pentapetalae</taxon>
        <taxon>rosids</taxon>
        <taxon>fabids</taxon>
        <taxon>Fabales</taxon>
        <taxon>Fabaceae</taxon>
        <taxon>Papilionoideae</taxon>
        <taxon>50 kb inversion clade</taxon>
        <taxon>NPAAA clade</taxon>
        <taxon>Hologalegina</taxon>
        <taxon>IRL clade</taxon>
        <taxon>Trifolieae</taxon>
        <taxon>Medicago</taxon>
    </lineage>
</organism>
<dbReference type="CDD" id="cd01650">
    <property type="entry name" value="RT_nLTR_like"/>
    <property type="match status" value="1"/>
</dbReference>
<evidence type="ECO:0000313" key="2">
    <source>
        <dbReference type="EMBL" id="RHN49937.1"/>
    </source>
</evidence>
<proteinExistence type="predicted"/>
<dbReference type="Proteomes" id="UP000265566">
    <property type="component" value="Chromosome 6"/>
</dbReference>
<dbReference type="SUPFAM" id="SSF56672">
    <property type="entry name" value="DNA/RNA polymerases"/>
    <property type="match status" value="1"/>
</dbReference>
<dbReference type="AlphaFoldDB" id="A0A396HGC0"/>
<accession>A0A396HGC0</accession>
<evidence type="ECO:0000259" key="1">
    <source>
        <dbReference type="PROSITE" id="PS50878"/>
    </source>
</evidence>
<gene>
    <name evidence="2" type="ORF">MtrunA17_Chr6g0452011</name>
</gene>
<dbReference type="PANTHER" id="PTHR33116:SF78">
    <property type="entry name" value="OS12G0587133 PROTEIN"/>
    <property type="match status" value="1"/>
</dbReference>
<reference evidence="2" key="1">
    <citation type="journal article" date="2018" name="Nat. Plants">
        <title>Whole-genome landscape of Medicago truncatula symbiotic genes.</title>
        <authorList>
            <person name="Pecrix Y."/>
            <person name="Gamas P."/>
            <person name="Carrere S."/>
        </authorList>
    </citation>
    <scope>NUCLEOTIDE SEQUENCE</scope>
    <source>
        <tissue evidence="2">Leaves</tissue>
    </source>
</reference>
<name>A0A396HGC0_MEDTR</name>
<feature type="domain" description="Reverse transcriptase" evidence="1">
    <location>
        <begin position="113"/>
        <end position="393"/>
    </location>
</feature>
<dbReference type="PANTHER" id="PTHR33116">
    <property type="entry name" value="REVERSE TRANSCRIPTASE ZINC-BINDING DOMAIN-CONTAINING PROTEIN-RELATED-RELATED"/>
    <property type="match status" value="1"/>
</dbReference>
<dbReference type="Gramene" id="rna34174">
    <property type="protein sequence ID" value="RHN49937.1"/>
    <property type="gene ID" value="gene34174"/>
</dbReference>
<dbReference type="EC" id="2.7.7.49" evidence="2"/>
<dbReference type="EMBL" id="PSQE01000006">
    <property type="protein sequence ID" value="RHN49937.1"/>
    <property type="molecule type" value="Genomic_DNA"/>
</dbReference>
<keyword evidence="2" id="KW-0695">RNA-directed DNA polymerase</keyword>
<dbReference type="GO" id="GO:0003964">
    <property type="term" value="F:RNA-directed DNA polymerase activity"/>
    <property type="evidence" value="ECO:0007669"/>
    <property type="project" value="UniProtKB-KW"/>
</dbReference>